<evidence type="ECO:0000313" key="2">
    <source>
        <dbReference type="Proteomes" id="UP000053558"/>
    </source>
</evidence>
<reference evidence="2" key="1">
    <citation type="journal article" date="2012" name="Science">
        <title>The Paleozoic origin of enzymatic lignin decomposition reconstructed from 31 fungal genomes.</title>
        <authorList>
            <person name="Floudas D."/>
            <person name="Binder M."/>
            <person name="Riley R."/>
            <person name="Barry K."/>
            <person name="Blanchette R.A."/>
            <person name="Henrissat B."/>
            <person name="Martinez A.T."/>
            <person name="Otillar R."/>
            <person name="Spatafora J.W."/>
            <person name="Yadav J.S."/>
            <person name="Aerts A."/>
            <person name="Benoit I."/>
            <person name="Boyd A."/>
            <person name="Carlson A."/>
            <person name="Copeland A."/>
            <person name="Coutinho P.M."/>
            <person name="de Vries R.P."/>
            <person name="Ferreira P."/>
            <person name="Findley K."/>
            <person name="Foster B."/>
            <person name="Gaskell J."/>
            <person name="Glotzer D."/>
            <person name="Gorecki P."/>
            <person name="Heitman J."/>
            <person name="Hesse C."/>
            <person name="Hori C."/>
            <person name="Igarashi K."/>
            <person name="Jurgens J.A."/>
            <person name="Kallen N."/>
            <person name="Kersten P."/>
            <person name="Kohler A."/>
            <person name="Kuees U."/>
            <person name="Kumar T.K.A."/>
            <person name="Kuo A."/>
            <person name="LaButti K."/>
            <person name="Larrondo L.F."/>
            <person name="Lindquist E."/>
            <person name="Ling A."/>
            <person name="Lombard V."/>
            <person name="Lucas S."/>
            <person name="Lundell T."/>
            <person name="Martin R."/>
            <person name="McLaughlin D.J."/>
            <person name="Morgenstern I."/>
            <person name="Morin E."/>
            <person name="Murat C."/>
            <person name="Nagy L.G."/>
            <person name="Nolan M."/>
            <person name="Ohm R.A."/>
            <person name="Patyshakuliyeva A."/>
            <person name="Rokas A."/>
            <person name="Ruiz-Duenas F.J."/>
            <person name="Sabat G."/>
            <person name="Salamov A."/>
            <person name="Samejima M."/>
            <person name="Schmutz J."/>
            <person name="Slot J.C."/>
            <person name="St John F."/>
            <person name="Stenlid J."/>
            <person name="Sun H."/>
            <person name="Sun S."/>
            <person name="Syed K."/>
            <person name="Tsang A."/>
            <person name="Wiebenga A."/>
            <person name="Young D."/>
            <person name="Pisabarro A."/>
            <person name="Eastwood D.C."/>
            <person name="Martin F."/>
            <person name="Cullen D."/>
            <person name="Grigoriev I.V."/>
            <person name="Hibbett D.S."/>
        </authorList>
    </citation>
    <scope>NUCLEOTIDE SEQUENCE [LARGE SCALE GENOMIC DNA]</scope>
    <source>
        <strain evidence="2">RWD-64-598 SS2</strain>
    </source>
</reference>
<name>A0A5M3MSX0_CONPW</name>
<protein>
    <submittedName>
        <fullName evidence="1">Uncharacterized protein</fullName>
    </submittedName>
</protein>
<dbReference type="RefSeq" id="XP_007768923.1">
    <property type="nucleotide sequence ID" value="XM_007770733.1"/>
</dbReference>
<dbReference type="KEGG" id="cput:CONPUDRAFT_137464"/>
<accession>A0A5M3MSX0</accession>
<gene>
    <name evidence="1" type="ORF">CONPUDRAFT_137464</name>
</gene>
<dbReference type="GeneID" id="19201026"/>
<evidence type="ECO:0000313" key="1">
    <source>
        <dbReference type="EMBL" id="EIW81621.1"/>
    </source>
</evidence>
<comment type="caution">
    <text evidence="1">The sequence shown here is derived from an EMBL/GenBank/DDBJ whole genome shotgun (WGS) entry which is preliminary data.</text>
</comment>
<sequence length="56" mass="6040">MASRIILSLRNADNREGAERVPESLALSSLGTMEFASEASEATKVASNWSRTEVQA</sequence>
<keyword evidence="2" id="KW-1185">Reference proteome</keyword>
<proteinExistence type="predicted"/>
<organism evidence="1 2">
    <name type="scientific">Coniophora puteana (strain RWD-64-598)</name>
    <name type="common">Brown rot fungus</name>
    <dbReference type="NCBI Taxonomy" id="741705"/>
    <lineage>
        <taxon>Eukaryota</taxon>
        <taxon>Fungi</taxon>
        <taxon>Dikarya</taxon>
        <taxon>Basidiomycota</taxon>
        <taxon>Agaricomycotina</taxon>
        <taxon>Agaricomycetes</taxon>
        <taxon>Agaricomycetidae</taxon>
        <taxon>Boletales</taxon>
        <taxon>Coniophorineae</taxon>
        <taxon>Coniophoraceae</taxon>
        <taxon>Coniophora</taxon>
    </lineage>
</organism>
<dbReference type="EMBL" id="JH711578">
    <property type="protein sequence ID" value="EIW81621.1"/>
    <property type="molecule type" value="Genomic_DNA"/>
</dbReference>
<dbReference type="AlphaFoldDB" id="A0A5M3MSX0"/>
<dbReference type="Proteomes" id="UP000053558">
    <property type="component" value="Unassembled WGS sequence"/>
</dbReference>